<comment type="caution">
    <text evidence="1">The sequence shown here is derived from an EMBL/GenBank/DDBJ whole genome shotgun (WGS) entry which is preliminary data.</text>
</comment>
<keyword evidence="2" id="KW-1185">Reference proteome</keyword>
<evidence type="ECO:0000313" key="2">
    <source>
        <dbReference type="Proteomes" id="UP001352263"/>
    </source>
</evidence>
<accession>A0ABU6JAD3</accession>
<organism evidence="1 2">
    <name type="scientific">Noviherbaspirillum album</name>
    <dbReference type="NCBI Taxonomy" id="3080276"/>
    <lineage>
        <taxon>Bacteria</taxon>
        <taxon>Pseudomonadati</taxon>
        <taxon>Pseudomonadota</taxon>
        <taxon>Betaproteobacteria</taxon>
        <taxon>Burkholderiales</taxon>
        <taxon>Oxalobacteraceae</taxon>
        <taxon>Noviherbaspirillum</taxon>
    </lineage>
</organism>
<protein>
    <submittedName>
        <fullName evidence="1">Uncharacterized protein</fullName>
    </submittedName>
</protein>
<evidence type="ECO:0000313" key="1">
    <source>
        <dbReference type="EMBL" id="MEC4720605.1"/>
    </source>
</evidence>
<proteinExistence type="predicted"/>
<dbReference type="Proteomes" id="UP001352263">
    <property type="component" value="Unassembled WGS sequence"/>
</dbReference>
<reference evidence="1 2" key="1">
    <citation type="submission" date="2023-10" db="EMBL/GenBank/DDBJ databases">
        <title>Noviherbaspirillum sp. CPCC 100848 genome assembly.</title>
        <authorList>
            <person name="Li X.Y."/>
            <person name="Fang X.M."/>
        </authorList>
    </citation>
    <scope>NUCLEOTIDE SEQUENCE [LARGE SCALE GENOMIC DNA]</scope>
    <source>
        <strain evidence="1 2">CPCC 100848</strain>
    </source>
</reference>
<gene>
    <name evidence="1" type="ORF">RY831_15685</name>
</gene>
<name>A0ABU6JAD3_9BURK</name>
<dbReference type="EMBL" id="JAWIIV010000012">
    <property type="protein sequence ID" value="MEC4720605.1"/>
    <property type="molecule type" value="Genomic_DNA"/>
</dbReference>
<dbReference type="RefSeq" id="WP_326507318.1">
    <property type="nucleotide sequence ID" value="NZ_JAWIIV010000012.1"/>
</dbReference>
<sequence length="73" mass="8256">MRWFSVVLPGAGCLRRIRDLHAMQIRVCRNDAQGGKKLAAGSALVKNAMLYAWEIFSSRSQAVVLAVYFMRRL</sequence>